<keyword evidence="9" id="KW-0732">Signal</keyword>
<name>A0A3Q2ZX59_KRYMA</name>
<evidence type="ECO:0000256" key="6">
    <source>
        <dbReference type="ARBA" id="ARBA00023180"/>
    </source>
</evidence>
<keyword evidence="12" id="KW-1185">Reference proteome</keyword>
<dbReference type="Ensembl" id="ENSKMAT00000008034.1">
    <property type="protein sequence ID" value="ENSKMAP00000007910.1"/>
    <property type="gene ID" value="ENSKMAG00000005947.1"/>
</dbReference>
<dbReference type="GO" id="GO:0005886">
    <property type="term" value="C:plasma membrane"/>
    <property type="evidence" value="ECO:0007669"/>
    <property type="project" value="TreeGrafter"/>
</dbReference>
<dbReference type="STRING" id="37003.ENSKMAP00000007910"/>
<evidence type="ECO:0000256" key="1">
    <source>
        <dbReference type="ARBA" id="ARBA00004479"/>
    </source>
</evidence>
<dbReference type="InterPro" id="IPR003006">
    <property type="entry name" value="Ig/MHC_CS"/>
</dbReference>
<dbReference type="PROSITE" id="PS00290">
    <property type="entry name" value="IG_MHC"/>
    <property type="match status" value="1"/>
</dbReference>
<feature type="domain" description="Ig-like" evidence="10">
    <location>
        <begin position="403"/>
        <end position="482"/>
    </location>
</feature>
<feature type="transmembrane region" description="Helical" evidence="8">
    <location>
        <begin position="491"/>
        <end position="513"/>
    </location>
</feature>
<sequence>MGRTQFLCAVLVAQTLFRVLETRSVTALFGETIEIPCNGGNPPPEDLMFVKWTYKRDDDTIGSLVIKQSDNDEATIQATDDYAQRISISETFSLLISQASLKDQKIFTCKLTSTLDSKEYSSSVIVIKVPSSVEIFDKSDVLQKDKLTIVGTCVASDSNPPVEMSWKKSGNLLVSDGKAVVITPSLKLNPASGLSTTSSTLQYAAAKEDVDAVFTCTATHNLTTKEIVLKPFPIHYPSEKASLQIMSEEPIVEGDNVTLRCHGDGSPPPSSFFFFLNGKRQFVENSDSYTLTFIRRDATGEYKCFLADDENIMDSKDIIVNYIDLTVNLTGKTVKKVGDHLSVKTEISTSGNFSVTWTKNGKTVKEPDFTNLIYADAGVYICKVSMARLTEKQGFELVVEGKPVITNLSKHSTDKHQVLTCEAEAVPEPRFKWSIEGIHEEQLNSSNNKIIHKITIDPKTNLTISCTVTNSHGEDVRNIVVYPGNSLNHTYLIVGVVVGTIVLAVVFLGICLWRKSRRGSWTAKRNENGTIEERQNLDTIPSI</sequence>
<dbReference type="RefSeq" id="XP_017297481.1">
    <property type="nucleotide sequence ID" value="XM_017441992.3"/>
</dbReference>
<feature type="chain" id="PRO_5018561965" evidence="9">
    <location>
        <begin position="23"/>
        <end position="543"/>
    </location>
</feature>
<dbReference type="SUPFAM" id="SSF48726">
    <property type="entry name" value="Immunoglobulin"/>
    <property type="match status" value="4"/>
</dbReference>
<dbReference type="Proteomes" id="UP000264800">
    <property type="component" value="Unplaced"/>
</dbReference>
<evidence type="ECO:0000256" key="4">
    <source>
        <dbReference type="ARBA" id="ARBA00023136"/>
    </source>
</evidence>
<dbReference type="OMA" id="QIMSEEP"/>
<evidence type="ECO:0000256" key="3">
    <source>
        <dbReference type="ARBA" id="ARBA00022989"/>
    </source>
</evidence>
<accession>A0A3Q2ZX59</accession>
<dbReference type="InterPro" id="IPR003599">
    <property type="entry name" value="Ig_sub"/>
</dbReference>
<keyword evidence="6" id="KW-0325">Glycoprotein</keyword>
<dbReference type="Gene3D" id="2.60.40.10">
    <property type="entry name" value="Immunoglobulins"/>
    <property type="match status" value="4"/>
</dbReference>
<dbReference type="InterPro" id="IPR013783">
    <property type="entry name" value="Ig-like_fold"/>
</dbReference>
<keyword evidence="7" id="KW-0393">Immunoglobulin domain</keyword>
<evidence type="ECO:0000259" key="10">
    <source>
        <dbReference type="PROSITE" id="PS50835"/>
    </source>
</evidence>
<dbReference type="KEGG" id="kmr:108251637"/>
<feature type="domain" description="Ig-like" evidence="10">
    <location>
        <begin position="130"/>
        <end position="228"/>
    </location>
</feature>
<evidence type="ECO:0000256" key="2">
    <source>
        <dbReference type="ARBA" id="ARBA00022692"/>
    </source>
</evidence>
<keyword evidence="5" id="KW-1015">Disulfide bond</keyword>
<dbReference type="GO" id="GO:0005911">
    <property type="term" value="C:cell-cell junction"/>
    <property type="evidence" value="ECO:0007669"/>
    <property type="project" value="TreeGrafter"/>
</dbReference>
<dbReference type="GeneTree" id="ENSGT00940000156881"/>
<dbReference type="InterPro" id="IPR013106">
    <property type="entry name" value="Ig_V-set"/>
</dbReference>
<dbReference type="InterPro" id="IPR036179">
    <property type="entry name" value="Ig-like_dom_sf"/>
</dbReference>
<reference evidence="11" key="2">
    <citation type="submission" date="2025-09" db="UniProtKB">
        <authorList>
            <consortium name="Ensembl"/>
        </authorList>
    </citation>
    <scope>IDENTIFICATION</scope>
</reference>
<keyword evidence="3 8" id="KW-1133">Transmembrane helix</keyword>
<evidence type="ECO:0000256" key="7">
    <source>
        <dbReference type="ARBA" id="ARBA00023319"/>
    </source>
</evidence>
<dbReference type="InterPro" id="IPR007110">
    <property type="entry name" value="Ig-like_dom"/>
</dbReference>
<evidence type="ECO:0000313" key="11">
    <source>
        <dbReference type="Ensembl" id="ENSKMAP00000007910.1"/>
    </source>
</evidence>
<evidence type="ECO:0000313" key="12">
    <source>
        <dbReference type="Proteomes" id="UP000264800"/>
    </source>
</evidence>
<evidence type="ECO:0000256" key="5">
    <source>
        <dbReference type="ARBA" id="ARBA00023157"/>
    </source>
</evidence>
<dbReference type="InterPro" id="IPR013162">
    <property type="entry name" value="CD80_C2-set"/>
</dbReference>
<feature type="signal peptide" evidence="9">
    <location>
        <begin position="1"/>
        <end position="22"/>
    </location>
</feature>
<organism evidence="11 12">
    <name type="scientific">Kryptolebias marmoratus</name>
    <name type="common">Mangrove killifish</name>
    <name type="synonym">Rivulus marmoratus</name>
    <dbReference type="NCBI Taxonomy" id="37003"/>
    <lineage>
        <taxon>Eukaryota</taxon>
        <taxon>Metazoa</taxon>
        <taxon>Chordata</taxon>
        <taxon>Craniata</taxon>
        <taxon>Vertebrata</taxon>
        <taxon>Euteleostomi</taxon>
        <taxon>Actinopterygii</taxon>
        <taxon>Neopterygii</taxon>
        <taxon>Teleostei</taxon>
        <taxon>Neoteleostei</taxon>
        <taxon>Acanthomorphata</taxon>
        <taxon>Ovalentaria</taxon>
        <taxon>Atherinomorphae</taxon>
        <taxon>Cyprinodontiformes</taxon>
        <taxon>Rivulidae</taxon>
        <taxon>Kryptolebias</taxon>
    </lineage>
</organism>
<dbReference type="Pfam" id="PF07686">
    <property type="entry name" value="V-set"/>
    <property type="match status" value="1"/>
</dbReference>
<protein>
    <submittedName>
        <fullName evidence="11">CD166 antigen homolog</fullName>
    </submittedName>
</protein>
<dbReference type="Pfam" id="PF08205">
    <property type="entry name" value="C2-set_2"/>
    <property type="match status" value="1"/>
</dbReference>
<dbReference type="InterPro" id="IPR051275">
    <property type="entry name" value="Cell_adhesion_signaling"/>
</dbReference>
<feature type="domain" description="Ig-like" evidence="10">
    <location>
        <begin position="237"/>
        <end position="319"/>
    </location>
</feature>
<feature type="domain" description="Ig-like" evidence="10">
    <location>
        <begin position="30"/>
        <end position="121"/>
    </location>
</feature>
<evidence type="ECO:0000256" key="8">
    <source>
        <dbReference type="SAM" id="Phobius"/>
    </source>
</evidence>
<dbReference type="AlphaFoldDB" id="A0A3Q2ZX59"/>
<keyword evidence="4 8" id="KW-0472">Membrane</keyword>
<proteinExistence type="predicted"/>
<dbReference type="GO" id="GO:0050839">
    <property type="term" value="F:cell adhesion molecule binding"/>
    <property type="evidence" value="ECO:0007669"/>
    <property type="project" value="TreeGrafter"/>
</dbReference>
<dbReference type="PANTHER" id="PTHR11640:SF148">
    <property type="entry name" value="CD166 ANTIGEN HOMOLOG A"/>
    <property type="match status" value="1"/>
</dbReference>
<dbReference type="OrthoDB" id="9945628at2759"/>
<dbReference type="PANTHER" id="PTHR11640">
    <property type="entry name" value="NEPHRIN"/>
    <property type="match status" value="1"/>
</dbReference>
<reference evidence="11" key="1">
    <citation type="submission" date="2025-08" db="UniProtKB">
        <authorList>
            <consortium name="Ensembl"/>
        </authorList>
    </citation>
    <scope>IDENTIFICATION</scope>
</reference>
<dbReference type="Pfam" id="PF13927">
    <property type="entry name" value="Ig_3"/>
    <property type="match status" value="1"/>
</dbReference>
<keyword evidence="2 8" id="KW-0812">Transmembrane</keyword>
<comment type="subcellular location">
    <subcellularLocation>
        <location evidence="1">Membrane</location>
        <topology evidence="1">Single-pass type I membrane protein</topology>
    </subcellularLocation>
</comment>
<dbReference type="PROSITE" id="PS50835">
    <property type="entry name" value="IG_LIKE"/>
    <property type="match status" value="4"/>
</dbReference>
<dbReference type="SMART" id="SM00409">
    <property type="entry name" value="IG"/>
    <property type="match status" value="3"/>
</dbReference>
<dbReference type="GO" id="GO:0098609">
    <property type="term" value="P:cell-cell adhesion"/>
    <property type="evidence" value="ECO:0007669"/>
    <property type="project" value="TreeGrafter"/>
</dbReference>
<dbReference type="GeneID" id="108251637"/>
<evidence type="ECO:0000256" key="9">
    <source>
        <dbReference type="SAM" id="SignalP"/>
    </source>
</evidence>